<keyword evidence="2" id="KW-1185">Reference proteome</keyword>
<reference evidence="1 2" key="1">
    <citation type="journal article" date="2016" name="Proc. Natl. Acad. Sci. U.S.A.">
        <title>Comparative genomics of biotechnologically important yeasts.</title>
        <authorList>
            <person name="Riley R."/>
            <person name="Haridas S."/>
            <person name="Wolfe K.H."/>
            <person name="Lopes M.R."/>
            <person name="Hittinger C.T."/>
            <person name="Goeker M."/>
            <person name="Salamov A.A."/>
            <person name="Wisecaver J.H."/>
            <person name="Long T.M."/>
            <person name="Calvey C.H."/>
            <person name="Aerts A.L."/>
            <person name="Barry K.W."/>
            <person name="Choi C."/>
            <person name="Clum A."/>
            <person name="Coughlan A.Y."/>
            <person name="Deshpande S."/>
            <person name="Douglass A.P."/>
            <person name="Hanson S.J."/>
            <person name="Klenk H.-P."/>
            <person name="LaButti K.M."/>
            <person name="Lapidus A."/>
            <person name="Lindquist E.A."/>
            <person name="Lipzen A.M."/>
            <person name="Meier-Kolthoff J.P."/>
            <person name="Ohm R.A."/>
            <person name="Otillar R.P."/>
            <person name="Pangilinan J.L."/>
            <person name="Peng Y."/>
            <person name="Rokas A."/>
            <person name="Rosa C.A."/>
            <person name="Scheuner C."/>
            <person name="Sibirny A.A."/>
            <person name="Slot J.C."/>
            <person name="Stielow J.B."/>
            <person name="Sun H."/>
            <person name="Kurtzman C.P."/>
            <person name="Blackwell M."/>
            <person name="Grigoriev I.V."/>
            <person name="Jeffries T.W."/>
        </authorList>
    </citation>
    <scope>NUCLEOTIDE SEQUENCE [LARGE SCALE GENOMIC DNA]</scope>
    <source>
        <strain evidence="1 2">NRRL Y-11557</strain>
    </source>
</reference>
<dbReference type="AlphaFoldDB" id="A0A1E3QG37"/>
<evidence type="ECO:0000313" key="2">
    <source>
        <dbReference type="Proteomes" id="UP000094385"/>
    </source>
</evidence>
<dbReference type="Proteomes" id="UP000094385">
    <property type="component" value="Unassembled WGS sequence"/>
</dbReference>
<protein>
    <submittedName>
        <fullName evidence="1">Uncharacterized protein</fullName>
    </submittedName>
</protein>
<evidence type="ECO:0000313" key="1">
    <source>
        <dbReference type="EMBL" id="ODQ76651.1"/>
    </source>
</evidence>
<proteinExistence type="predicted"/>
<sequence length="73" mass="8064">NSALLISSAPLPLYFSSTCLLSKLTQHCVHPSTLPNCSTVYRRSRRYTVGVQLSQLTRLRSVYCSSASCVANR</sequence>
<organism evidence="1 2">
    <name type="scientific">Lipomyces starkeyi NRRL Y-11557</name>
    <dbReference type="NCBI Taxonomy" id="675824"/>
    <lineage>
        <taxon>Eukaryota</taxon>
        <taxon>Fungi</taxon>
        <taxon>Dikarya</taxon>
        <taxon>Ascomycota</taxon>
        <taxon>Saccharomycotina</taxon>
        <taxon>Lipomycetes</taxon>
        <taxon>Lipomycetales</taxon>
        <taxon>Lipomycetaceae</taxon>
        <taxon>Lipomyces</taxon>
    </lineage>
</organism>
<name>A0A1E3QG37_LIPST</name>
<feature type="non-terminal residue" evidence="1">
    <location>
        <position position="1"/>
    </location>
</feature>
<dbReference type="EMBL" id="KV454289">
    <property type="protein sequence ID" value="ODQ76651.1"/>
    <property type="molecule type" value="Genomic_DNA"/>
</dbReference>
<gene>
    <name evidence="1" type="ORF">LIPSTDRAFT_108862</name>
</gene>
<accession>A0A1E3QG37</accession>